<dbReference type="Proteomes" id="UP001056834">
    <property type="component" value="Chromosome"/>
</dbReference>
<sequence length="47" mass="5724">MYIIKYKISTSSNFCAYNNIYYYFYHENIPDPIERYSISSRLQEATI</sequence>
<evidence type="ECO:0000313" key="1">
    <source>
        <dbReference type="EMBL" id="URJ25250.1"/>
    </source>
</evidence>
<evidence type="ECO:0000313" key="2">
    <source>
        <dbReference type="Proteomes" id="UP001056834"/>
    </source>
</evidence>
<protein>
    <submittedName>
        <fullName evidence="1">Uncharacterized protein</fullName>
    </submittedName>
</protein>
<dbReference type="EMBL" id="CP097762">
    <property type="protein sequence ID" value="URJ25250.1"/>
    <property type="molecule type" value="Genomic_DNA"/>
</dbReference>
<keyword evidence="2" id="KW-1185">Reference proteome</keyword>
<name>A0ABY4STF5_9ENTR</name>
<gene>
    <name evidence="1" type="ORF">M9405_00750</name>
</gene>
<reference evidence="1" key="1">
    <citation type="submission" date="2022-05" db="EMBL/GenBank/DDBJ databases">
        <title>Impact of host demography and evolutionary history on endosymbiont molecular evolution: a test in carpenter ants (Genus Camponotus) and their Blochmannia endosymbionts.</title>
        <authorList>
            <person name="Manthey J.D."/>
            <person name="Giron J.C."/>
            <person name="Hruska J.P."/>
        </authorList>
    </citation>
    <scope>NUCLEOTIDE SEQUENCE</scope>
    <source>
        <strain evidence="1">C-006</strain>
    </source>
</reference>
<proteinExistence type="predicted"/>
<accession>A0ABY4STF5</accession>
<dbReference type="RefSeq" id="WP_250223381.1">
    <property type="nucleotide sequence ID" value="NZ_CP097762.1"/>
</dbReference>
<organism evidence="1 2">
    <name type="scientific">Candidatus Blochmannia ocreatus</name>
    <name type="common">nom. nud.</name>
    <dbReference type="NCBI Taxonomy" id="251538"/>
    <lineage>
        <taxon>Bacteria</taxon>
        <taxon>Pseudomonadati</taxon>
        <taxon>Pseudomonadota</taxon>
        <taxon>Gammaproteobacteria</taxon>
        <taxon>Enterobacterales</taxon>
        <taxon>Enterobacteriaceae</taxon>
        <taxon>ant endosymbionts</taxon>
        <taxon>Candidatus Blochmanniella</taxon>
    </lineage>
</organism>